<organism evidence="7 8">
    <name type="scientific">Microbaculum marinum</name>
    <dbReference type="NCBI Taxonomy" id="1764581"/>
    <lineage>
        <taxon>Bacteria</taxon>
        <taxon>Pseudomonadati</taxon>
        <taxon>Pseudomonadota</taxon>
        <taxon>Alphaproteobacteria</taxon>
        <taxon>Hyphomicrobiales</taxon>
        <taxon>Tepidamorphaceae</taxon>
        <taxon>Microbaculum</taxon>
    </lineage>
</organism>
<dbReference type="InterPro" id="IPR002477">
    <property type="entry name" value="Peptidoglycan-bd-like"/>
</dbReference>
<keyword evidence="4" id="KW-0378">Hydrolase</keyword>
<dbReference type="InterPro" id="IPR023347">
    <property type="entry name" value="Lysozyme_dom_sf"/>
</dbReference>
<keyword evidence="5" id="KW-0472">Membrane</keyword>
<keyword evidence="2 4" id="KW-0081">Bacteriolytic enzyme</keyword>
<dbReference type="InterPro" id="IPR033907">
    <property type="entry name" value="Endolysin_autolysin"/>
</dbReference>
<dbReference type="EC" id="3.2.1.17" evidence="4"/>
<dbReference type="Gene3D" id="1.10.101.10">
    <property type="entry name" value="PGBD-like superfamily/PGBD"/>
    <property type="match status" value="1"/>
</dbReference>
<dbReference type="PANTHER" id="PTHR38107">
    <property type="match status" value="1"/>
</dbReference>
<evidence type="ECO:0000259" key="6">
    <source>
        <dbReference type="Pfam" id="PF01471"/>
    </source>
</evidence>
<gene>
    <name evidence="7" type="ORF">V3328_06990</name>
</gene>
<comment type="similarity">
    <text evidence="4">Belongs to the glycosyl hydrolase 24 family.</text>
</comment>
<dbReference type="GO" id="GO:0031640">
    <property type="term" value="P:killing of cells of another organism"/>
    <property type="evidence" value="ECO:0007669"/>
    <property type="project" value="UniProtKB-KW"/>
</dbReference>
<keyword evidence="4" id="KW-0326">Glycosidase</keyword>
<comment type="caution">
    <text evidence="7">The sequence shown here is derived from an EMBL/GenBank/DDBJ whole genome shotgun (WGS) entry which is preliminary data.</text>
</comment>
<proteinExistence type="inferred from homology"/>
<evidence type="ECO:0000256" key="1">
    <source>
        <dbReference type="ARBA" id="ARBA00022529"/>
    </source>
</evidence>
<dbReference type="SUPFAM" id="SSF47090">
    <property type="entry name" value="PGBD-like"/>
    <property type="match status" value="1"/>
</dbReference>
<dbReference type="GO" id="GO:0016998">
    <property type="term" value="P:cell wall macromolecule catabolic process"/>
    <property type="evidence" value="ECO:0007669"/>
    <property type="project" value="InterPro"/>
</dbReference>
<feature type="domain" description="Peptidoglycan binding-like" evidence="6">
    <location>
        <begin position="179"/>
        <end position="232"/>
    </location>
</feature>
<dbReference type="PANTHER" id="PTHR38107:SF3">
    <property type="entry name" value="LYSOZYME RRRD-RELATED"/>
    <property type="match status" value="1"/>
</dbReference>
<keyword evidence="1 4" id="KW-0929">Antimicrobial</keyword>
<dbReference type="InterPro" id="IPR023346">
    <property type="entry name" value="Lysozyme-like_dom_sf"/>
</dbReference>
<evidence type="ECO:0000313" key="7">
    <source>
        <dbReference type="EMBL" id="MEJ8571212.1"/>
    </source>
</evidence>
<dbReference type="GO" id="GO:0009253">
    <property type="term" value="P:peptidoglycan catabolic process"/>
    <property type="evidence" value="ECO:0007669"/>
    <property type="project" value="InterPro"/>
</dbReference>
<dbReference type="InterPro" id="IPR036365">
    <property type="entry name" value="PGBD-like_sf"/>
</dbReference>
<keyword evidence="3" id="KW-1035">Host cytoplasm</keyword>
<dbReference type="GO" id="GO:0042742">
    <property type="term" value="P:defense response to bacterium"/>
    <property type="evidence" value="ECO:0007669"/>
    <property type="project" value="UniProtKB-KW"/>
</dbReference>
<feature type="transmembrane region" description="Helical" evidence="5">
    <location>
        <begin position="272"/>
        <end position="294"/>
    </location>
</feature>
<dbReference type="RefSeq" id="WP_340328915.1">
    <property type="nucleotide sequence ID" value="NZ_JAZHOF010000003.1"/>
</dbReference>
<name>A0AAW9RCD1_9HYPH</name>
<dbReference type="InterPro" id="IPR051018">
    <property type="entry name" value="Bacteriophage_GH24"/>
</dbReference>
<dbReference type="AlphaFoldDB" id="A0AAW9RCD1"/>
<keyword evidence="5" id="KW-1133">Transmembrane helix</keyword>
<evidence type="ECO:0000256" key="3">
    <source>
        <dbReference type="ARBA" id="ARBA00023200"/>
    </source>
</evidence>
<dbReference type="Pfam" id="PF00959">
    <property type="entry name" value="Phage_lysozyme"/>
    <property type="match status" value="1"/>
</dbReference>
<evidence type="ECO:0000256" key="5">
    <source>
        <dbReference type="SAM" id="Phobius"/>
    </source>
</evidence>
<evidence type="ECO:0000256" key="2">
    <source>
        <dbReference type="ARBA" id="ARBA00022638"/>
    </source>
</evidence>
<evidence type="ECO:0000313" key="8">
    <source>
        <dbReference type="Proteomes" id="UP001378188"/>
    </source>
</evidence>
<dbReference type="Pfam" id="PF01471">
    <property type="entry name" value="PG_binding_1"/>
    <property type="match status" value="1"/>
</dbReference>
<dbReference type="GO" id="GO:0003796">
    <property type="term" value="F:lysozyme activity"/>
    <property type="evidence" value="ECO:0007669"/>
    <property type="project" value="UniProtKB-EC"/>
</dbReference>
<evidence type="ECO:0000256" key="4">
    <source>
        <dbReference type="RuleBase" id="RU003788"/>
    </source>
</evidence>
<dbReference type="Proteomes" id="UP001378188">
    <property type="component" value="Unassembled WGS sequence"/>
</dbReference>
<dbReference type="Gene3D" id="1.10.530.40">
    <property type="match status" value="1"/>
</dbReference>
<dbReference type="EMBL" id="JAZHOF010000003">
    <property type="protein sequence ID" value="MEJ8571212.1"/>
    <property type="molecule type" value="Genomic_DNA"/>
</dbReference>
<dbReference type="CDD" id="cd00737">
    <property type="entry name" value="lyz_endolysin_autolysin"/>
    <property type="match status" value="1"/>
</dbReference>
<keyword evidence="5" id="KW-0812">Transmembrane</keyword>
<protein>
    <recommendedName>
        <fullName evidence="4">Lysozyme</fullName>
        <ecNumber evidence="4">3.2.1.17</ecNumber>
    </recommendedName>
</protein>
<dbReference type="InterPro" id="IPR002196">
    <property type="entry name" value="Glyco_hydro_24"/>
</dbReference>
<dbReference type="SUPFAM" id="SSF53955">
    <property type="entry name" value="Lysozyme-like"/>
    <property type="match status" value="1"/>
</dbReference>
<comment type="catalytic activity">
    <reaction evidence="4">
        <text>Hydrolysis of (1-&gt;4)-beta-linkages between N-acetylmuramic acid and N-acetyl-D-glucosamine residues in a peptidoglycan and between N-acetyl-D-glucosamine residues in chitodextrins.</text>
        <dbReference type="EC" id="3.2.1.17"/>
    </reaction>
</comment>
<dbReference type="InterPro" id="IPR036366">
    <property type="entry name" value="PGBDSf"/>
</dbReference>
<sequence>MTVIRTASPRGVAFISQREGRVLRAYRCPAGVITIGDGFTMRSKVFASWWRGKHGRDLRLGDTITAADSAMLLEKIINEEYGAAVAGKVKPELQHQFDGSSSMTMNCGTGALDWRWAKALAQGNVAECARLLRVTGTTANGRRLAGLVRRRADEARLIETGDYGVVTSVPASVSQGRVEVREYQQQLAKLGHYSGGIDGLAGPKTRAAMIAFQRAEGLTPDGIVGPATRAALIRALDRKAQGTTTTTGAGGGAVAGGGTDIATSADPGSLDALWTALMVGAGVAVLILVVFLIWRYRGRFTGRRVPT</sequence>
<accession>A0AAW9RCD1</accession>
<keyword evidence="8" id="KW-1185">Reference proteome</keyword>
<reference evidence="7 8" key="1">
    <citation type="submission" date="2024-02" db="EMBL/GenBank/DDBJ databases">
        <title>Genome analysis and characterization of Microbaculum marinisediminis sp. nov., isolated from marine sediment.</title>
        <authorList>
            <person name="Du Z.-J."/>
            <person name="Ye Y.-Q."/>
            <person name="Zhang Z.-R."/>
            <person name="Yuan S.-M."/>
            <person name="Zhang X.-Y."/>
        </authorList>
    </citation>
    <scope>NUCLEOTIDE SEQUENCE [LARGE SCALE GENOMIC DNA]</scope>
    <source>
        <strain evidence="7 8">SDUM1044001</strain>
    </source>
</reference>